<proteinExistence type="predicted"/>
<sequence length="199" mass="22354">MTTTTFSQNIYVRGGLYSQRYLSSNGVIHPTGFQFSLGTNQTDSKFNLDFAFTPINTTFYTGNGKNALFYTETLDTTVNYSAKAIFSFKFSVYAFIISKGKHNGSLGVRAGIDKPFGDRENTAIEFDVKDKLSSMNIGVFGEYQYKFNHKQSVFLNAGIDLHLFGVIDDSPMEYSRRIKGLRPVKETICIGYSHIIFGK</sequence>
<evidence type="ECO:0000313" key="1">
    <source>
        <dbReference type="EMBL" id="RFC53309.1"/>
    </source>
</evidence>
<dbReference type="Proteomes" id="UP000257127">
    <property type="component" value="Unassembled WGS sequence"/>
</dbReference>
<evidence type="ECO:0000313" key="2">
    <source>
        <dbReference type="Proteomes" id="UP000257127"/>
    </source>
</evidence>
<comment type="caution">
    <text evidence="1">The sequence shown here is derived from an EMBL/GenBank/DDBJ whole genome shotgun (WGS) entry which is preliminary data.</text>
</comment>
<protein>
    <submittedName>
        <fullName evidence="1">Uncharacterized protein</fullName>
    </submittedName>
</protein>
<dbReference type="AlphaFoldDB" id="A0A3E1EUQ6"/>
<keyword evidence="2" id="KW-1185">Reference proteome</keyword>
<gene>
    <name evidence="1" type="ORF">DXU93_13990</name>
</gene>
<accession>A0A3E1EUQ6</accession>
<organism evidence="1 2">
    <name type="scientific">Brumimicrobium aurantiacum</name>
    <dbReference type="NCBI Taxonomy" id="1737063"/>
    <lineage>
        <taxon>Bacteria</taxon>
        <taxon>Pseudomonadati</taxon>
        <taxon>Bacteroidota</taxon>
        <taxon>Flavobacteriia</taxon>
        <taxon>Flavobacteriales</taxon>
        <taxon>Crocinitomicaceae</taxon>
        <taxon>Brumimicrobium</taxon>
    </lineage>
</organism>
<dbReference type="EMBL" id="QURB01000010">
    <property type="protein sequence ID" value="RFC53309.1"/>
    <property type="molecule type" value="Genomic_DNA"/>
</dbReference>
<name>A0A3E1EUQ6_9FLAO</name>
<reference evidence="1 2" key="1">
    <citation type="submission" date="2018-08" db="EMBL/GenBank/DDBJ databases">
        <title>The draft genome squence of Brumimicrobium sp. N62.</title>
        <authorList>
            <person name="Du Z.-J."/>
            <person name="Luo H.-R."/>
        </authorList>
    </citation>
    <scope>NUCLEOTIDE SEQUENCE [LARGE SCALE GENOMIC DNA]</scope>
    <source>
        <strain evidence="1 2">N62</strain>
    </source>
</reference>